<feature type="transmembrane region" description="Helical" evidence="1">
    <location>
        <begin position="80"/>
        <end position="109"/>
    </location>
</feature>
<keyword evidence="1" id="KW-1133">Transmembrane helix</keyword>
<sequence length="170" mass="17810">MSLAQTDPVAQTGPRGLGEVRRKEWIGSVLGGIAGVVNGGLFMSLGGGHLFESLGALGLVVIFGSMAVAFPVIVCRFTNVFAYLILALAAEFAFVRVIASTLVSIFGLASATTALAFVYVGGFWLVFGVFVLPLVFGIGVPYLSFSFLFGCMSYALFLGGLYGIAVQDFL</sequence>
<evidence type="ECO:0000256" key="1">
    <source>
        <dbReference type="SAM" id="Phobius"/>
    </source>
</evidence>
<comment type="caution">
    <text evidence="2">The sequence shown here is derived from an EMBL/GenBank/DDBJ whole genome shotgun (WGS) entry which is preliminary data.</text>
</comment>
<name>A0A9Q4C5L3_9EURY</name>
<keyword evidence="1" id="KW-0472">Membrane</keyword>
<feature type="transmembrane region" description="Helical" evidence="1">
    <location>
        <begin position="25"/>
        <end position="42"/>
    </location>
</feature>
<evidence type="ECO:0000313" key="2">
    <source>
        <dbReference type="EMBL" id="MCX2819374.1"/>
    </source>
</evidence>
<protein>
    <submittedName>
        <fullName evidence="2">Uncharacterized protein</fullName>
    </submittedName>
</protein>
<proteinExistence type="predicted"/>
<feature type="transmembrane region" description="Helical" evidence="1">
    <location>
        <begin position="54"/>
        <end position="74"/>
    </location>
</feature>
<reference evidence="2" key="1">
    <citation type="submission" date="2022-09" db="EMBL/GenBank/DDBJ databases">
        <title>Haloadaptaus new haloarchaeum isolated from saline soil.</title>
        <authorList>
            <person name="Duran-Viseras A."/>
            <person name="Sanchez-Porro C."/>
            <person name="Ventosa A."/>
        </authorList>
    </citation>
    <scope>NUCLEOTIDE SEQUENCE</scope>
    <source>
        <strain evidence="2">F3-133</strain>
    </source>
</reference>
<keyword evidence="1" id="KW-0812">Transmembrane</keyword>
<dbReference type="AlphaFoldDB" id="A0A9Q4C5L3"/>
<dbReference type="RefSeq" id="WP_266087565.1">
    <property type="nucleotide sequence ID" value="NZ_RKLV01000007.1"/>
</dbReference>
<feature type="transmembrane region" description="Helical" evidence="1">
    <location>
        <begin position="116"/>
        <end position="136"/>
    </location>
</feature>
<evidence type="ECO:0000313" key="3">
    <source>
        <dbReference type="Proteomes" id="UP001149411"/>
    </source>
</evidence>
<keyword evidence="3" id="KW-1185">Reference proteome</keyword>
<dbReference type="Proteomes" id="UP001149411">
    <property type="component" value="Unassembled WGS sequence"/>
</dbReference>
<gene>
    <name evidence="2" type="ORF">EGH25_08420</name>
</gene>
<organism evidence="2 3">
    <name type="scientific">Halorutilus salinus</name>
    <dbReference type="NCBI Taxonomy" id="2487751"/>
    <lineage>
        <taxon>Archaea</taxon>
        <taxon>Methanobacteriati</taxon>
        <taxon>Methanobacteriota</taxon>
        <taxon>Stenosarchaea group</taxon>
        <taxon>Halobacteria</taxon>
        <taxon>Halorutilales</taxon>
        <taxon>Halorutilaceae</taxon>
        <taxon>Halorutilus</taxon>
    </lineage>
</organism>
<dbReference type="EMBL" id="RKLV01000007">
    <property type="protein sequence ID" value="MCX2819374.1"/>
    <property type="molecule type" value="Genomic_DNA"/>
</dbReference>
<feature type="transmembrane region" description="Helical" evidence="1">
    <location>
        <begin position="142"/>
        <end position="165"/>
    </location>
</feature>
<accession>A0A9Q4C5L3</accession>